<dbReference type="CDD" id="cd06325">
    <property type="entry name" value="PBP1_ABC_unchar_transporter"/>
    <property type="match status" value="1"/>
</dbReference>
<dbReference type="Pfam" id="PF04392">
    <property type="entry name" value="ABC_sub_bind"/>
    <property type="match status" value="1"/>
</dbReference>
<feature type="signal peptide" evidence="1">
    <location>
        <begin position="1"/>
        <end position="24"/>
    </location>
</feature>
<dbReference type="PANTHER" id="PTHR35271">
    <property type="entry name" value="ABC TRANSPORTER, SUBSTRATE-BINDING LIPOPROTEIN-RELATED"/>
    <property type="match status" value="1"/>
</dbReference>
<dbReference type="AlphaFoldDB" id="A0A5B9CUE7"/>
<dbReference type="EMBL" id="CP031843">
    <property type="protein sequence ID" value="QEE08283.1"/>
    <property type="molecule type" value="Genomic_DNA"/>
</dbReference>
<feature type="chain" id="PRO_5022666368" evidence="1">
    <location>
        <begin position="25"/>
        <end position="326"/>
    </location>
</feature>
<gene>
    <name evidence="2" type="ORF">D1093_01130</name>
</gene>
<dbReference type="Gene3D" id="3.40.50.2300">
    <property type="match status" value="2"/>
</dbReference>
<dbReference type="SUPFAM" id="SSF53822">
    <property type="entry name" value="Periplasmic binding protein-like I"/>
    <property type="match status" value="1"/>
</dbReference>
<dbReference type="InterPro" id="IPR007487">
    <property type="entry name" value="ABC_transpt-TYRBP-like"/>
</dbReference>
<evidence type="ECO:0000313" key="2">
    <source>
        <dbReference type="EMBL" id="QEE08283.1"/>
    </source>
</evidence>
<dbReference type="PANTHER" id="PTHR35271:SF1">
    <property type="entry name" value="ABC TRANSPORTER, SUBSTRATE-BINDING LIPOPROTEIN"/>
    <property type="match status" value="1"/>
</dbReference>
<accession>A0A5B9CUE7</accession>
<name>A0A5B9CUE7_9HYPH</name>
<evidence type="ECO:0000313" key="3">
    <source>
        <dbReference type="Proteomes" id="UP000321940"/>
    </source>
</evidence>
<keyword evidence="1" id="KW-0732">Signal</keyword>
<dbReference type="Proteomes" id="UP000321940">
    <property type="component" value="Chromosome"/>
</dbReference>
<reference evidence="2 3" key="1">
    <citation type="journal article" date="2020" name="Int. J. Syst. Evol. Microbiol.">
        <title>Bartonella kosoyi sp. nov. and Bartonella krasnovii sp. nov., two novel species closely related to the zoonotic Bartonella elizabethae, isolated from black rats and wild desert rodent-fleas.</title>
        <authorList>
            <person name="Gutierrez R."/>
            <person name="Shalit T."/>
            <person name="Markus B."/>
            <person name="Yuan C."/>
            <person name="Nachum-Biala Y."/>
            <person name="Elad D."/>
            <person name="Harrus S."/>
        </authorList>
    </citation>
    <scope>NUCLEOTIDE SEQUENCE [LARGE SCALE GENOMIC DNA]</scope>
    <source>
        <strain evidence="2 3">Tel Aviv</strain>
    </source>
</reference>
<dbReference type="KEGG" id="bky:D1093_01130"/>
<dbReference type="RefSeq" id="WP_120100084.1">
    <property type="nucleotide sequence ID" value="NZ_CP031843.2"/>
</dbReference>
<protein>
    <submittedName>
        <fullName evidence="2">ABC transporter substrate-binding protein</fullName>
    </submittedName>
</protein>
<keyword evidence="3" id="KW-1185">Reference proteome</keyword>
<sequence length="326" mass="34539">MLKRINILGIVIAAVFMMNTVAKADDDQVKHVKVAITQIMVHPAADAVRKGVEDVLAENGYKQGENFQLTFLSAQGNISTATQIARKFVGDKPDVIVAITTPSAQTMLAATKTIPIVFAAISDPIGAKIVSSLTKPGGNMTGSSDRIDVAESVRLLQEVKPDLKKIGYLYNASEANSVSTLKVLKDVAKKAGIEIIPSSAPKPSDVQAATRALIGKVDIIFVPADNTILSVLEGAIKVSEEANMPVFTVDANTIGRGPFMTQGVNFYDVGVDAGKLVVRILKGEKPGDIDVVQAANNDIRIDMKAAKKAGIVIPQAVIDRATKVIQ</sequence>
<proteinExistence type="predicted"/>
<dbReference type="InterPro" id="IPR028082">
    <property type="entry name" value="Peripla_BP_I"/>
</dbReference>
<organism evidence="2 3">
    <name type="scientific">Bartonella kosoyi</name>
    <dbReference type="NCBI Taxonomy" id="2133959"/>
    <lineage>
        <taxon>Bacteria</taxon>
        <taxon>Pseudomonadati</taxon>
        <taxon>Pseudomonadota</taxon>
        <taxon>Alphaproteobacteria</taxon>
        <taxon>Hyphomicrobiales</taxon>
        <taxon>Bartonellaceae</taxon>
        <taxon>Bartonella</taxon>
    </lineage>
</organism>
<evidence type="ECO:0000256" key="1">
    <source>
        <dbReference type="SAM" id="SignalP"/>
    </source>
</evidence>